<evidence type="ECO:0000256" key="12">
    <source>
        <dbReference type="ARBA" id="ARBA00050454"/>
    </source>
</evidence>
<dbReference type="GO" id="GO:0008412">
    <property type="term" value="F:4-hydroxybenzoate polyprenyltransferase activity"/>
    <property type="evidence" value="ECO:0007669"/>
    <property type="project" value="UniProtKB-EC"/>
</dbReference>
<keyword evidence="10 14" id="KW-0414">Isoprene biosynthesis</keyword>
<dbReference type="Gene3D" id="1.10.357.140">
    <property type="entry name" value="UbiA prenyltransferase"/>
    <property type="match status" value="1"/>
</dbReference>
<comment type="catalytic activity">
    <reaction evidence="13">
        <text>an all-trans-polyprenyl diphosphate + 4-hydroxybenzoate = a 4-hydroxy-3-(all-trans-polyprenyl)benzoate + diphosphate</text>
        <dbReference type="Rhea" id="RHEA:44504"/>
        <dbReference type="Rhea" id="RHEA-COMP:9514"/>
        <dbReference type="Rhea" id="RHEA-COMP:9564"/>
        <dbReference type="ChEBI" id="CHEBI:17879"/>
        <dbReference type="ChEBI" id="CHEBI:33019"/>
        <dbReference type="ChEBI" id="CHEBI:58914"/>
        <dbReference type="ChEBI" id="CHEBI:78396"/>
        <dbReference type="EC" id="2.5.1.39"/>
    </reaction>
    <physiologicalReaction direction="left-to-right" evidence="13">
        <dbReference type="Rhea" id="RHEA:44505"/>
    </physiologicalReaction>
</comment>
<feature type="transmembrane region" description="Helical" evidence="14">
    <location>
        <begin position="383"/>
        <end position="402"/>
    </location>
</feature>
<feature type="transmembrane region" description="Helical" evidence="14">
    <location>
        <begin position="328"/>
        <end position="345"/>
    </location>
</feature>
<dbReference type="PROSITE" id="PS00943">
    <property type="entry name" value="UBIA"/>
    <property type="match status" value="1"/>
</dbReference>
<dbReference type="InterPro" id="IPR006370">
    <property type="entry name" value="HB_polyprenyltransferase-like"/>
</dbReference>
<dbReference type="FunFam" id="1.10.357.140:FF:000003">
    <property type="entry name" value="4-hydroxybenzoate polyprenyltransferase, mitochondrial"/>
    <property type="match status" value="1"/>
</dbReference>
<dbReference type="InterPro" id="IPR030470">
    <property type="entry name" value="UbiA_prenylTrfase_CS"/>
</dbReference>
<dbReference type="Pfam" id="PF01040">
    <property type="entry name" value="UbiA"/>
    <property type="match status" value="1"/>
</dbReference>
<evidence type="ECO:0000256" key="7">
    <source>
        <dbReference type="ARBA" id="ARBA00022692"/>
    </source>
</evidence>
<comment type="similarity">
    <text evidence="4 14">Belongs to the UbiA prenyltransferase family.</text>
</comment>
<gene>
    <name evidence="14" type="primary">COQ2</name>
</gene>
<comment type="cofactor">
    <cofactor evidence="1 14">
        <name>Mg(2+)</name>
        <dbReference type="ChEBI" id="CHEBI:18420"/>
    </cofactor>
</comment>
<dbReference type="HAMAP" id="MF_01635">
    <property type="entry name" value="UbiA"/>
    <property type="match status" value="1"/>
</dbReference>
<organism evidence="15 16">
    <name type="scientific">Cairina moschata</name>
    <name type="common">Muscovy duck</name>
    <dbReference type="NCBI Taxonomy" id="8855"/>
    <lineage>
        <taxon>Eukaryota</taxon>
        <taxon>Metazoa</taxon>
        <taxon>Chordata</taxon>
        <taxon>Craniata</taxon>
        <taxon>Vertebrata</taxon>
        <taxon>Euteleostomi</taxon>
        <taxon>Archelosauria</taxon>
        <taxon>Archosauria</taxon>
        <taxon>Dinosauria</taxon>
        <taxon>Saurischia</taxon>
        <taxon>Theropoda</taxon>
        <taxon>Coelurosauria</taxon>
        <taxon>Aves</taxon>
        <taxon>Neognathae</taxon>
        <taxon>Galloanserae</taxon>
        <taxon>Anseriformes</taxon>
        <taxon>Anatidae</taxon>
        <taxon>Anatinae</taxon>
        <taxon>Cairina</taxon>
    </lineage>
</organism>
<dbReference type="GO" id="GO:0006744">
    <property type="term" value="P:ubiquinone biosynthetic process"/>
    <property type="evidence" value="ECO:0007669"/>
    <property type="project" value="UniProtKB-UniRule"/>
</dbReference>
<evidence type="ECO:0000256" key="8">
    <source>
        <dbReference type="ARBA" id="ARBA00022989"/>
    </source>
</evidence>
<evidence type="ECO:0000256" key="11">
    <source>
        <dbReference type="ARBA" id="ARBA00049890"/>
    </source>
</evidence>
<evidence type="ECO:0000256" key="9">
    <source>
        <dbReference type="ARBA" id="ARBA00023136"/>
    </source>
</evidence>
<dbReference type="AlphaFoldDB" id="A0A8C3CB30"/>
<dbReference type="CDD" id="cd13959">
    <property type="entry name" value="PT_UbiA_COQ2"/>
    <property type="match status" value="1"/>
</dbReference>
<dbReference type="InterPro" id="IPR039653">
    <property type="entry name" value="Prenyltransferase"/>
</dbReference>
<comment type="function">
    <text evidence="14">Catalyzes the prenylation of para-hydroxybenzoate (PHB) with an all-trans polyprenyl group. Mediates the second step in the final reaction sequence of coenzyme Q (CoQ) biosynthesis, which is the condensation of the polyisoprenoid side chain with PHB, generating the first membrane-bound Q intermediate.</text>
</comment>
<evidence type="ECO:0000256" key="2">
    <source>
        <dbReference type="ARBA" id="ARBA00004141"/>
    </source>
</evidence>
<keyword evidence="6 14" id="KW-0831">Ubiquinone biosynthesis</keyword>
<dbReference type="PANTHER" id="PTHR11048">
    <property type="entry name" value="PRENYLTRANSFERASES"/>
    <property type="match status" value="1"/>
</dbReference>
<comment type="pathway">
    <text evidence="3 14">Cofactor biosynthesis; ubiquinone biosynthesis.</text>
</comment>
<keyword evidence="7 14" id="KW-0812">Transmembrane</keyword>
<dbReference type="InterPro" id="IPR000537">
    <property type="entry name" value="UbiA_prenyltransferase"/>
</dbReference>
<reference evidence="15" key="3">
    <citation type="submission" date="2025-09" db="UniProtKB">
        <authorList>
            <consortium name="Ensembl"/>
        </authorList>
    </citation>
    <scope>IDENTIFICATION</scope>
</reference>
<keyword evidence="8 14" id="KW-1133">Transmembrane helix</keyword>
<keyword evidence="5 14" id="KW-0808">Transferase</keyword>
<dbReference type="PANTHER" id="PTHR11048:SF28">
    <property type="entry name" value="4-HYDROXYBENZOATE POLYPRENYLTRANSFERASE, MITOCHONDRIAL"/>
    <property type="match status" value="1"/>
</dbReference>
<evidence type="ECO:0000256" key="1">
    <source>
        <dbReference type="ARBA" id="ARBA00001946"/>
    </source>
</evidence>
<dbReference type="NCBIfam" id="TIGR01474">
    <property type="entry name" value="ubiA_proteo"/>
    <property type="match status" value="1"/>
</dbReference>
<evidence type="ECO:0000256" key="6">
    <source>
        <dbReference type="ARBA" id="ARBA00022688"/>
    </source>
</evidence>
<proteinExistence type="inferred from homology"/>
<feature type="transmembrane region" description="Helical" evidence="14">
    <location>
        <begin position="217"/>
        <end position="245"/>
    </location>
</feature>
<name>A0A8C3CB30_CAIMO</name>
<sequence>MAALLWRLGRAPCRLRAARLALPAAAAVWPPPPRPGAVPPGPRRPLSFSAAELVRAAPGRLQPYLRLMRLHQPAGEGRGGGGAVTMATRQPMGWGRGCRGDAVAIATRFPWRRAGQWGEVAVAMATQHPLGSPPGTWLLYLPCTWSIGLAAPPGSLPHWPTLALFGAGAVLMRGAGCTINDMWDRDYDKKVARTASRPLAAGEISTFQSFVFLGGQLSLALCVLLCLNYYSIVLGAASLTLVVSYPLMKRITYWPQLVLGLTFNWGALLGWSAIRGSCDWSVCLPLYLAGVMWTLVYDTIYAHQDKRDDILIGVKSTALQFKEDTKRWLSGFSMAMLVSLCVAGMNCNQTFPYYSAVAAVGTHLAHQIYTLDIDKPEDCWKKFASNRTVGVLLFVGIVLGNLCKRQESKTVQEPLESR</sequence>
<keyword evidence="14" id="KW-0496">Mitochondrion</keyword>
<dbReference type="GO" id="GO:0008299">
    <property type="term" value="P:isoprenoid biosynthetic process"/>
    <property type="evidence" value="ECO:0007669"/>
    <property type="project" value="UniProtKB-UniRule"/>
</dbReference>
<evidence type="ECO:0000256" key="14">
    <source>
        <dbReference type="HAMAP-Rule" id="MF_03189"/>
    </source>
</evidence>
<accession>A0A8C3CB30</accession>
<evidence type="ECO:0000313" key="15">
    <source>
        <dbReference type="Ensembl" id="ENSCMMP00000018710.1"/>
    </source>
</evidence>
<evidence type="ECO:0000256" key="3">
    <source>
        <dbReference type="ARBA" id="ARBA00004749"/>
    </source>
</evidence>
<dbReference type="InterPro" id="IPR044878">
    <property type="entry name" value="UbiA_sf"/>
</dbReference>
<keyword evidence="14" id="KW-0999">Mitochondrion inner membrane</keyword>
<reference evidence="15" key="1">
    <citation type="submission" date="2018-09" db="EMBL/GenBank/DDBJ databases">
        <title>Common duck and Muscovy duck high density SNP chip.</title>
        <authorList>
            <person name="Vignal A."/>
            <person name="Thebault N."/>
            <person name="Warren W.C."/>
        </authorList>
    </citation>
    <scope>NUCLEOTIDE SEQUENCE [LARGE SCALE GENOMIC DNA]</scope>
</reference>
<feature type="transmembrane region" description="Helical" evidence="14">
    <location>
        <begin position="351"/>
        <end position="371"/>
    </location>
</feature>
<comment type="subcellular location">
    <subcellularLocation>
        <location evidence="2">Membrane</location>
        <topology evidence="2">Multi-pass membrane protein</topology>
    </subcellularLocation>
    <subcellularLocation>
        <location evidence="14">Mitochondrion inner membrane</location>
        <topology evidence="14">Multi-pass membrane protein</topology>
        <orientation evidence="14">Matrix side</orientation>
    </subcellularLocation>
</comment>
<evidence type="ECO:0000256" key="13">
    <source>
        <dbReference type="ARBA" id="ARBA00051182"/>
    </source>
</evidence>
<evidence type="ECO:0000256" key="4">
    <source>
        <dbReference type="ARBA" id="ARBA00005985"/>
    </source>
</evidence>
<reference evidence="15" key="2">
    <citation type="submission" date="2025-08" db="UniProtKB">
        <authorList>
            <consortium name="Ensembl"/>
        </authorList>
    </citation>
    <scope>IDENTIFICATION</scope>
</reference>
<comment type="catalytic activity">
    <reaction evidence="12">
        <text>all-trans-nonaprenyl diphosphate + 4-hydroxybenzoate = 4-hydroxy-3-(all-trans-nonaprenyl)benzoate + diphosphate</text>
        <dbReference type="Rhea" id="RHEA:17709"/>
        <dbReference type="ChEBI" id="CHEBI:17879"/>
        <dbReference type="ChEBI" id="CHEBI:33019"/>
        <dbReference type="ChEBI" id="CHEBI:58391"/>
        <dbReference type="ChEBI" id="CHEBI:84502"/>
        <dbReference type="EC" id="2.5.1.39"/>
    </reaction>
    <physiologicalReaction direction="left-to-right" evidence="12">
        <dbReference type="Rhea" id="RHEA:17710"/>
    </physiologicalReaction>
</comment>
<dbReference type="GO" id="GO:0005743">
    <property type="term" value="C:mitochondrial inner membrane"/>
    <property type="evidence" value="ECO:0007669"/>
    <property type="project" value="UniProtKB-SubCell"/>
</dbReference>
<protein>
    <recommendedName>
        <fullName evidence="14">4-hydroxybenzoate polyprenyltransferase, mitochondrial</fullName>
        <shortName evidence="14">4-HB polyprenyltransferase</shortName>
        <ecNumber evidence="14">2.5.1.39</ecNumber>
    </recommendedName>
    <alternativeName>
        <fullName evidence="14">Para-hydroxybenzoate--polyprenyltransferase</fullName>
        <shortName evidence="14">PHB:PPT</shortName>
        <shortName evidence="14">PHB:polyprenyltransferase</shortName>
    </alternativeName>
</protein>
<evidence type="ECO:0000256" key="10">
    <source>
        <dbReference type="ARBA" id="ARBA00023229"/>
    </source>
</evidence>
<dbReference type="EC" id="2.5.1.39" evidence="14"/>
<evidence type="ECO:0000313" key="16">
    <source>
        <dbReference type="Proteomes" id="UP000694556"/>
    </source>
</evidence>
<dbReference type="Proteomes" id="UP000694556">
    <property type="component" value="Chromosome 4"/>
</dbReference>
<comment type="catalytic activity">
    <reaction evidence="11">
        <text>all-trans-decaprenyl diphosphate + 4-hydroxybenzoate = 4-hydroxy-3-(all-trans-decaprenyl)benzoate + diphosphate</text>
        <dbReference type="Rhea" id="RHEA:44564"/>
        <dbReference type="ChEBI" id="CHEBI:17879"/>
        <dbReference type="ChEBI" id="CHEBI:33019"/>
        <dbReference type="ChEBI" id="CHEBI:60721"/>
        <dbReference type="ChEBI" id="CHEBI:84503"/>
        <dbReference type="EC" id="2.5.1.39"/>
    </reaction>
    <physiologicalReaction direction="left-to-right" evidence="11">
        <dbReference type="Rhea" id="RHEA:44565"/>
    </physiologicalReaction>
</comment>
<feature type="transmembrane region" description="Helical" evidence="14">
    <location>
        <begin position="280"/>
        <end position="297"/>
    </location>
</feature>
<dbReference type="UniPathway" id="UPA00232"/>
<keyword evidence="9 14" id="KW-0472">Membrane</keyword>
<evidence type="ECO:0000256" key="5">
    <source>
        <dbReference type="ARBA" id="ARBA00022679"/>
    </source>
</evidence>
<feature type="transmembrane region" description="Helical" evidence="14">
    <location>
        <begin position="257"/>
        <end position="274"/>
    </location>
</feature>
<keyword evidence="16" id="KW-1185">Reference proteome</keyword>
<dbReference type="Ensembl" id="ENSCMMT00000020529.1">
    <property type="protein sequence ID" value="ENSCMMP00000018710.1"/>
    <property type="gene ID" value="ENSCMMG00000011810.1"/>
</dbReference>